<dbReference type="PANTHER" id="PTHR34415:SF1">
    <property type="entry name" value="INTEGRASE CATALYTIC DOMAIN-CONTAINING PROTEIN"/>
    <property type="match status" value="1"/>
</dbReference>
<reference evidence="1" key="1">
    <citation type="journal article" date="2019" name="bioRxiv">
        <title>The Genome of the Zebra Mussel, Dreissena polymorpha: A Resource for Invasive Species Research.</title>
        <authorList>
            <person name="McCartney M.A."/>
            <person name="Auch B."/>
            <person name="Kono T."/>
            <person name="Mallez S."/>
            <person name="Zhang Y."/>
            <person name="Obille A."/>
            <person name="Becker A."/>
            <person name="Abrahante J.E."/>
            <person name="Garbe J."/>
            <person name="Badalamenti J.P."/>
            <person name="Herman A."/>
            <person name="Mangelson H."/>
            <person name="Liachko I."/>
            <person name="Sullivan S."/>
            <person name="Sone E.D."/>
            <person name="Koren S."/>
            <person name="Silverstein K.A.T."/>
            <person name="Beckman K.B."/>
            <person name="Gohl D.M."/>
        </authorList>
    </citation>
    <scope>NUCLEOTIDE SEQUENCE</scope>
    <source>
        <strain evidence="1">Duluth1</strain>
        <tissue evidence="1">Whole animal</tissue>
    </source>
</reference>
<protein>
    <submittedName>
        <fullName evidence="1">Uncharacterized protein</fullName>
    </submittedName>
</protein>
<accession>A0A9D4IJ42</accession>
<dbReference type="PANTHER" id="PTHR34415">
    <property type="entry name" value="INTEGRASE CATALYTIC DOMAIN-CONTAINING PROTEIN"/>
    <property type="match status" value="1"/>
</dbReference>
<sequence length="298" mass="33731">MSRSERELVIKSSLFAHRVNTSQTSTNRKKEKIRKKPSQTYFFMGQKICKKTFVFAHAISCSTLQKIAISLDKDGILPRVHGNTGKLPANALCFEDRQNVKDFIHEYATENALPLPGRLPNCPDRTMLLLPSDKSIAQVHDLYNHSAELSHYRQISLKTFRSLWNDLCPQIALAKPMTDLCMTCQTFGSKLSQTGQFTDEQKNEIVISYKSHLDLAHKQREQYREMTASSKQIFLNENLHEGPSLVAETSATTIHGTLHRMCITPIMHSKWAQYTSAAPENAMSLACVQKGQENKCSI</sequence>
<gene>
    <name evidence="1" type="ORF">DPMN_178933</name>
</gene>
<comment type="caution">
    <text evidence="1">The sequence shown here is derived from an EMBL/GenBank/DDBJ whole genome shotgun (WGS) entry which is preliminary data.</text>
</comment>
<evidence type="ECO:0000313" key="1">
    <source>
        <dbReference type="EMBL" id="KAH3777486.1"/>
    </source>
</evidence>
<reference evidence="1" key="2">
    <citation type="submission" date="2020-11" db="EMBL/GenBank/DDBJ databases">
        <authorList>
            <person name="McCartney M.A."/>
            <person name="Auch B."/>
            <person name="Kono T."/>
            <person name="Mallez S."/>
            <person name="Becker A."/>
            <person name="Gohl D.M."/>
            <person name="Silverstein K.A.T."/>
            <person name="Koren S."/>
            <person name="Bechman K.B."/>
            <person name="Herman A."/>
            <person name="Abrahante J.E."/>
            <person name="Garbe J."/>
        </authorList>
    </citation>
    <scope>NUCLEOTIDE SEQUENCE</scope>
    <source>
        <strain evidence="1">Duluth1</strain>
        <tissue evidence="1">Whole animal</tissue>
    </source>
</reference>
<proteinExistence type="predicted"/>
<keyword evidence="2" id="KW-1185">Reference proteome</keyword>
<evidence type="ECO:0000313" key="2">
    <source>
        <dbReference type="Proteomes" id="UP000828390"/>
    </source>
</evidence>
<name>A0A9D4IJ42_DREPO</name>
<dbReference type="Proteomes" id="UP000828390">
    <property type="component" value="Unassembled WGS sequence"/>
</dbReference>
<dbReference type="AlphaFoldDB" id="A0A9D4IJ42"/>
<dbReference type="EMBL" id="JAIWYP010000009">
    <property type="protein sequence ID" value="KAH3777486.1"/>
    <property type="molecule type" value="Genomic_DNA"/>
</dbReference>
<organism evidence="1 2">
    <name type="scientific">Dreissena polymorpha</name>
    <name type="common">Zebra mussel</name>
    <name type="synonym">Mytilus polymorpha</name>
    <dbReference type="NCBI Taxonomy" id="45954"/>
    <lineage>
        <taxon>Eukaryota</taxon>
        <taxon>Metazoa</taxon>
        <taxon>Spiralia</taxon>
        <taxon>Lophotrochozoa</taxon>
        <taxon>Mollusca</taxon>
        <taxon>Bivalvia</taxon>
        <taxon>Autobranchia</taxon>
        <taxon>Heteroconchia</taxon>
        <taxon>Euheterodonta</taxon>
        <taxon>Imparidentia</taxon>
        <taxon>Neoheterodontei</taxon>
        <taxon>Myida</taxon>
        <taxon>Dreissenoidea</taxon>
        <taxon>Dreissenidae</taxon>
        <taxon>Dreissena</taxon>
    </lineage>
</organism>